<dbReference type="OrthoDB" id="5835829at2759"/>
<dbReference type="EMBL" id="OB673979">
    <property type="protein sequence ID" value="CAD7235650.1"/>
    <property type="molecule type" value="Genomic_DNA"/>
</dbReference>
<feature type="non-terminal residue" evidence="4">
    <location>
        <position position="1"/>
    </location>
</feature>
<evidence type="ECO:0000256" key="2">
    <source>
        <dbReference type="ARBA" id="ARBA00022676"/>
    </source>
</evidence>
<accession>A0A7R8WUZ7</accession>
<evidence type="ECO:0000313" key="4">
    <source>
        <dbReference type="EMBL" id="CAD7235650.1"/>
    </source>
</evidence>
<dbReference type="PANTHER" id="PTHR48043">
    <property type="entry name" value="EG:EG0003.4 PROTEIN-RELATED"/>
    <property type="match status" value="1"/>
</dbReference>
<organism evidence="4">
    <name type="scientific">Cyprideis torosa</name>
    <dbReference type="NCBI Taxonomy" id="163714"/>
    <lineage>
        <taxon>Eukaryota</taxon>
        <taxon>Metazoa</taxon>
        <taxon>Ecdysozoa</taxon>
        <taxon>Arthropoda</taxon>
        <taxon>Crustacea</taxon>
        <taxon>Oligostraca</taxon>
        <taxon>Ostracoda</taxon>
        <taxon>Podocopa</taxon>
        <taxon>Podocopida</taxon>
        <taxon>Cytherocopina</taxon>
        <taxon>Cytheroidea</taxon>
        <taxon>Cytherideidae</taxon>
        <taxon>Cyprideis</taxon>
    </lineage>
</organism>
<dbReference type="PANTHER" id="PTHR48043:SF159">
    <property type="entry name" value="EG:EG0003.4 PROTEIN-RELATED"/>
    <property type="match status" value="1"/>
</dbReference>
<dbReference type="Pfam" id="PF00201">
    <property type="entry name" value="UDPGT"/>
    <property type="match status" value="1"/>
</dbReference>
<evidence type="ECO:0000256" key="3">
    <source>
        <dbReference type="ARBA" id="ARBA00022679"/>
    </source>
</evidence>
<dbReference type="SUPFAM" id="SSF53756">
    <property type="entry name" value="UDP-Glycosyltransferase/glycogen phosphorylase"/>
    <property type="match status" value="1"/>
</dbReference>
<protein>
    <submittedName>
        <fullName evidence="4">Uncharacterized protein</fullName>
    </submittedName>
</protein>
<reference evidence="4" key="1">
    <citation type="submission" date="2020-11" db="EMBL/GenBank/DDBJ databases">
        <authorList>
            <person name="Tran Van P."/>
        </authorList>
    </citation>
    <scope>NUCLEOTIDE SEQUENCE</scope>
</reference>
<dbReference type="GO" id="GO:0008194">
    <property type="term" value="F:UDP-glycosyltransferase activity"/>
    <property type="evidence" value="ECO:0007669"/>
    <property type="project" value="InterPro"/>
</dbReference>
<gene>
    <name evidence="4" type="ORF">CTOB1V02_LOCUS13465</name>
</gene>
<keyword evidence="2" id="KW-0328">Glycosyltransferase</keyword>
<keyword evidence="3" id="KW-0808">Transferase</keyword>
<comment type="similarity">
    <text evidence="1">Belongs to the UDP-glycosyltransferase family.</text>
</comment>
<name>A0A7R8WUZ7_9CRUS</name>
<proteinExistence type="inferred from homology"/>
<dbReference type="AlphaFoldDB" id="A0A7R8WUZ7"/>
<dbReference type="Gene3D" id="3.40.50.2000">
    <property type="entry name" value="Glycogen Phosphorylase B"/>
    <property type="match status" value="1"/>
</dbReference>
<feature type="non-terminal residue" evidence="4">
    <location>
        <position position="89"/>
    </location>
</feature>
<dbReference type="InterPro" id="IPR050271">
    <property type="entry name" value="UDP-glycosyltransferase"/>
</dbReference>
<sequence length="89" mass="10686">IQIYSLFTFHSFCQEFEDWIKKGKKGFIYFSLGSAVKGTDMPEEFRGMFLNAFKKFPEYQIFWKWETEQMDGVPPNVKLSKWMPQQDLL</sequence>
<evidence type="ECO:0000256" key="1">
    <source>
        <dbReference type="ARBA" id="ARBA00009995"/>
    </source>
</evidence>
<dbReference type="InterPro" id="IPR002213">
    <property type="entry name" value="UDP_glucos_trans"/>
</dbReference>